<dbReference type="Pfam" id="PF02014">
    <property type="entry name" value="Reeler"/>
    <property type="match status" value="1"/>
</dbReference>
<keyword evidence="3" id="KW-0964">Secreted</keyword>
<dbReference type="AlphaFoldDB" id="A0A8W8K8Q5"/>
<dbReference type="PANTHER" id="PTHR45828">
    <property type="entry name" value="CYTOCHROME B561/FERRIC REDUCTASE TRANSMEMBRANE"/>
    <property type="match status" value="1"/>
</dbReference>
<feature type="signal peptide" evidence="9">
    <location>
        <begin position="1"/>
        <end position="23"/>
    </location>
</feature>
<feature type="domain" description="Reelin" evidence="10">
    <location>
        <begin position="18"/>
        <end position="202"/>
    </location>
</feature>
<dbReference type="InterPro" id="IPR002861">
    <property type="entry name" value="Reeler_dom"/>
</dbReference>
<evidence type="ECO:0000256" key="7">
    <source>
        <dbReference type="ARBA" id="ARBA00022859"/>
    </source>
</evidence>
<organism evidence="11 12">
    <name type="scientific">Magallana gigas</name>
    <name type="common">Pacific oyster</name>
    <name type="synonym">Crassostrea gigas</name>
    <dbReference type="NCBI Taxonomy" id="29159"/>
    <lineage>
        <taxon>Eukaryota</taxon>
        <taxon>Metazoa</taxon>
        <taxon>Spiralia</taxon>
        <taxon>Lophotrochozoa</taxon>
        <taxon>Mollusca</taxon>
        <taxon>Bivalvia</taxon>
        <taxon>Autobranchia</taxon>
        <taxon>Pteriomorphia</taxon>
        <taxon>Ostreida</taxon>
        <taxon>Ostreoidea</taxon>
        <taxon>Ostreidae</taxon>
        <taxon>Magallana</taxon>
    </lineage>
</organism>
<dbReference type="InterPro" id="IPR042307">
    <property type="entry name" value="Reeler_sf"/>
</dbReference>
<evidence type="ECO:0000256" key="3">
    <source>
        <dbReference type="ARBA" id="ARBA00022525"/>
    </source>
</evidence>
<dbReference type="EnsemblMetazoa" id="G22874.2">
    <property type="protein sequence ID" value="G22874.2:cds"/>
    <property type="gene ID" value="G22874"/>
</dbReference>
<dbReference type="GO" id="GO:0045087">
    <property type="term" value="P:innate immune response"/>
    <property type="evidence" value="ECO:0007669"/>
    <property type="project" value="UniProtKB-KW"/>
</dbReference>
<dbReference type="Gene3D" id="2.60.40.4060">
    <property type="entry name" value="Reeler domain"/>
    <property type="match status" value="1"/>
</dbReference>
<name>A0A8W8K8Q5_MAGGI</name>
<feature type="chain" id="PRO_5042431233" description="Reelin domain-containing protein" evidence="9">
    <location>
        <begin position="24"/>
        <end position="238"/>
    </location>
</feature>
<evidence type="ECO:0000256" key="4">
    <source>
        <dbReference type="ARBA" id="ARBA00022529"/>
    </source>
</evidence>
<proteinExistence type="inferred from homology"/>
<dbReference type="PROSITE" id="PS51019">
    <property type="entry name" value="REELIN"/>
    <property type="match status" value="1"/>
</dbReference>
<evidence type="ECO:0000256" key="5">
    <source>
        <dbReference type="ARBA" id="ARBA00022588"/>
    </source>
</evidence>
<dbReference type="EnsemblMetazoa" id="G22874.1">
    <property type="protein sequence ID" value="G22874.1:cds"/>
    <property type="gene ID" value="G22874"/>
</dbReference>
<accession>A0A8W8K8Q5</accession>
<evidence type="ECO:0000256" key="8">
    <source>
        <dbReference type="ARBA" id="ARBA00023022"/>
    </source>
</evidence>
<evidence type="ECO:0000313" key="12">
    <source>
        <dbReference type="Proteomes" id="UP000005408"/>
    </source>
</evidence>
<evidence type="ECO:0000313" key="11">
    <source>
        <dbReference type="EnsemblMetazoa" id="G22874.1:cds"/>
    </source>
</evidence>
<keyword evidence="12" id="KW-1185">Reference proteome</keyword>
<reference evidence="11" key="1">
    <citation type="submission" date="2022-08" db="UniProtKB">
        <authorList>
            <consortium name="EnsemblMetazoa"/>
        </authorList>
    </citation>
    <scope>IDENTIFICATION</scope>
    <source>
        <strain evidence="11">05x7-T-G4-1.051#20</strain>
    </source>
</reference>
<keyword evidence="5" id="KW-0399">Innate immunity</keyword>
<keyword evidence="4" id="KW-0929">Antimicrobial</keyword>
<keyword evidence="7" id="KW-0391">Immunity</keyword>
<keyword evidence="6 9" id="KW-0732">Signal</keyword>
<keyword evidence="8" id="KW-0044">Antibiotic</keyword>
<evidence type="ECO:0000256" key="6">
    <source>
        <dbReference type="ARBA" id="ARBA00022729"/>
    </source>
</evidence>
<dbReference type="PANTHER" id="PTHR45828:SF9">
    <property type="entry name" value="CELL WALL INTEGRITY AND STRESS RESPONSE COMPONENT 4-LIKE-RELATED"/>
    <property type="match status" value="1"/>
</dbReference>
<evidence type="ECO:0000256" key="9">
    <source>
        <dbReference type="SAM" id="SignalP"/>
    </source>
</evidence>
<comment type="subcellular location">
    <subcellularLocation>
        <location evidence="1">Secreted</location>
    </subcellularLocation>
</comment>
<evidence type="ECO:0000259" key="10">
    <source>
        <dbReference type="PROSITE" id="PS51019"/>
    </source>
</evidence>
<dbReference type="GO" id="GO:0005576">
    <property type="term" value="C:extracellular region"/>
    <property type="evidence" value="ECO:0007669"/>
    <property type="project" value="UniProtKB-SubCell"/>
</dbReference>
<dbReference type="GO" id="GO:0016020">
    <property type="term" value="C:membrane"/>
    <property type="evidence" value="ECO:0007669"/>
    <property type="project" value="TreeGrafter"/>
</dbReference>
<sequence>MAFEKMDFVCVIAVICLFGVVDGFSFGAPEDFCQYENLQDRNVRMVPGHRGVDPMNTRSPAGYRIVVGPEEANGARKVTLRADPGDYFRGFFIQATRANYALDRGDRPAYGTFRPADTNSQPRRCRSAVGKVGGITHTGNNNKTEISFDWEPPRGCNLGDIQFVATVVRAYSEYWVDVRSDVIAPSGFVGDRGLLCQLYVNPYSKILQRRVLSALRNIQTMQQSRRTGGTAGTLSTQG</sequence>
<protein>
    <recommendedName>
        <fullName evidence="10">Reelin domain-containing protein</fullName>
    </recommendedName>
</protein>
<evidence type="ECO:0000256" key="1">
    <source>
        <dbReference type="ARBA" id="ARBA00004613"/>
    </source>
</evidence>
<dbReference type="GO" id="GO:0042742">
    <property type="term" value="P:defense response to bacterium"/>
    <property type="evidence" value="ECO:0007669"/>
    <property type="project" value="UniProtKB-KW"/>
</dbReference>
<evidence type="ECO:0000256" key="2">
    <source>
        <dbReference type="ARBA" id="ARBA00008501"/>
    </source>
</evidence>
<comment type="similarity">
    <text evidence="2">Belongs to the insect defense protein family.</text>
</comment>
<dbReference type="InterPro" id="IPR051237">
    <property type="entry name" value="Ferric-chelate_Red/DefProt"/>
</dbReference>
<dbReference type="Proteomes" id="UP000005408">
    <property type="component" value="Unassembled WGS sequence"/>
</dbReference>
<dbReference type="CDD" id="cd08544">
    <property type="entry name" value="Reeler"/>
    <property type="match status" value="1"/>
</dbReference>